<dbReference type="SUPFAM" id="SSF52833">
    <property type="entry name" value="Thioredoxin-like"/>
    <property type="match status" value="1"/>
</dbReference>
<dbReference type="Pfam" id="PF13098">
    <property type="entry name" value="Thioredoxin_2"/>
    <property type="match status" value="1"/>
</dbReference>
<dbReference type="InterPro" id="IPR033954">
    <property type="entry name" value="DiS-bond_Isoase_DsbC/G"/>
</dbReference>
<organism evidence="9 10">
    <name type="scientific">Ferrigenium kumadai</name>
    <dbReference type="NCBI Taxonomy" id="1682490"/>
    <lineage>
        <taxon>Bacteria</taxon>
        <taxon>Pseudomonadati</taxon>
        <taxon>Pseudomonadota</taxon>
        <taxon>Betaproteobacteria</taxon>
        <taxon>Nitrosomonadales</taxon>
        <taxon>Gallionellaceae</taxon>
        <taxon>Ferrigenium</taxon>
    </lineage>
</organism>
<dbReference type="SUPFAM" id="SSF54423">
    <property type="entry name" value="DsbC/DsbG N-terminal domain-like"/>
    <property type="match status" value="1"/>
</dbReference>
<dbReference type="AlphaFoldDB" id="A0AAN1T1S9"/>
<keyword evidence="6 7" id="KW-0676">Redox-active center</keyword>
<keyword evidence="4 7" id="KW-0574">Periplasm</keyword>
<dbReference type="PANTHER" id="PTHR35272:SF3">
    <property type="entry name" value="THIOL:DISULFIDE INTERCHANGE PROTEIN DSBC"/>
    <property type="match status" value="1"/>
</dbReference>
<evidence type="ECO:0000256" key="2">
    <source>
        <dbReference type="ARBA" id="ARBA00009813"/>
    </source>
</evidence>
<dbReference type="Pfam" id="PF10411">
    <property type="entry name" value="DsbC_N"/>
    <property type="match status" value="1"/>
</dbReference>
<evidence type="ECO:0000256" key="7">
    <source>
        <dbReference type="RuleBase" id="RU364038"/>
    </source>
</evidence>
<dbReference type="InterPro" id="IPR018950">
    <property type="entry name" value="DiS-bond_isomerase_DsbC/G_N"/>
</dbReference>
<dbReference type="KEGG" id="fku:FGKAn22_22380"/>
<dbReference type="GO" id="GO:0042597">
    <property type="term" value="C:periplasmic space"/>
    <property type="evidence" value="ECO:0007669"/>
    <property type="project" value="UniProtKB-SubCell"/>
</dbReference>
<sequence>MKTKEMSLAKKLLGLLMFVLLSSAHAGEKEIRQSLQSKFPNIGKLEHVVKTPYSGLYEIVVGDQLLYTDAQGQYLFEGSVIDAKSRRDLTEERRRQLFAIEFDKLPLDLAVKKVKGNGKRKLAYFTDPNCGYCKRLEKELSKVSDVTLYLFLYPIFQGSDVIARNVYCAKNPVKAWDNLMLNGVAPDTASCKMPLEEIMALGRKHRVTGTPNLIFGDGSQVPGYLPAEELEKRLDASTK</sequence>
<comment type="subcellular location">
    <subcellularLocation>
        <location evidence="1 7">Periplasm</location>
    </subcellularLocation>
</comment>
<comment type="similarity">
    <text evidence="2 7">Belongs to the thioredoxin family. DsbC subfamily.</text>
</comment>
<name>A0AAN1T1S9_9PROT</name>
<dbReference type="Gene3D" id="3.40.30.10">
    <property type="entry name" value="Glutaredoxin"/>
    <property type="match status" value="1"/>
</dbReference>
<dbReference type="RefSeq" id="WP_246487406.1">
    <property type="nucleotide sequence ID" value="NZ_AP019536.1"/>
</dbReference>
<dbReference type="InterPro" id="IPR013766">
    <property type="entry name" value="Thioredoxin_domain"/>
</dbReference>
<feature type="domain" description="Thioredoxin" evidence="8">
    <location>
        <begin position="59"/>
        <end position="239"/>
    </location>
</feature>
<keyword evidence="10" id="KW-1185">Reference proteome</keyword>
<dbReference type="Proteomes" id="UP001319121">
    <property type="component" value="Chromosome"/>
</dbReference>
<proteinExistence type="inferred from homology"/>
<gene>
    <name evidence="9" type="ORF">FGKAn22_22380</name>
</gene>
<feature type="signal peptide" evidence="7">
    <location>
        <begin position="1"/>
        <end position="26"/>
    </location>
</feature>
<evidence type="ECO:0000313" key="10">
    <source>
        <dbReference type="Proteomes" id="UP001319121"/>
    </source>
</evidence>
<dbReference type="CDD" id="cd03020">
    <property type="entry name" value="DsbA_DsbC_DsbG"/>
    <property type="match status" value="1"/>
</dbReference>
<dbReference type="InterPro" id="IPR012336">
    <property type="entry name" value="Thioredoxin-like_fold"/>
</dbReference>
<evidence type="ECO:0000313" key="9">
    <source>
        <dbReference type="EMBL" id="BBJ00546.1"/>
    </source>
</evidence>
<evidence type="ECO:0000256" key="5">
    <source>
        <dbReference type="ARBA" id="ARBA00023157"/>
    </source>
</evidence>
<comment type="function">
    <text evidence="7">Required for disulfide bond formation in some periplasmic proteins. Acts by transferring its disulfide bond to other proteins and is reduced in the process.</text>
</comment>
<dbReference type="PANTHER" id="PTHR35272">
    <property type="entry name" value="THIOL:DISULFIDE INTERCHANGE PROTEIN DSBC-RELATED"/>
    <property type="match status" value="1"/>
</dbReference>
<keyword evidence="5" id="KW-1015">Disulfide bond</keyword>
<dbReference type="InterPro" id="IPR009094">
    <property type="entry name" value="DiS-bond_isomerase_DsbC/G_N_sf"/>
</dbReference>
<reference evidence="9 10" key="1">
    <citation type="submission" date="2019-03" db="EMBL/GenBank/DDBJ databases">
        <title>Complete genome sequence of Ferrigenium kumadai strain An22, a microaerophilic iron-oxidizing bacterium isolated from a paddy field soil.</title>
        <authorList>
            <person name="Watanabe T."/>
            <person name="Asakawa S."/>
        </authorList>
    </citation>
    <scope>NUCLEOTIDE SEQUENCE [LARGE SCALE GENOMIC DNA]</scope>
    <source>
        <strain evidence="9 10">An22</strain>
    </source>
</reference>
<protein>
    <recommendedName>
        <fullName evidence="7">Thiol:disulfide interchange protein</fullName>
    </recommendedName>
</protein>
<evidence type="ECO:0000256" key="3">
    <source>
        <dbReference type="ARBA" id="ARBA00022729"/>
    </source>
</evidence>
<feature type="chain" id="PRO_5042670215" description="Thiol:disulfide interchange protein" evidence="7">
    <location>
        <begin position="27"/>
        <end position="239"/>
    </location>
</feature>
<dbReference type="PROSITE" id="PS51352">
    <property type="entry name" value="THIOREDOXIN_2"/>
    <property type="match status" value="1"/>
</dbReference>
<dbReference type="InterPro" id="IPR017937">
    <property type="entry name" value="Thioredoxin_CS"/>
</dbReference>
<evidence type="ECO:0000256" key="1">
    <source>
        <dbReference type="ARBA" id="ARBA00004418"/>
    </source>
</evidence>
<keyword evidence="3 7" id="KW-0732">Signal</keyword>
<accession>A0AAN1T1S9</accession>
<dbReference type="InterPro" id="IPR036249">
    <property type="entry name" value="Thioredoxin-like_sf"/>
</dbReference>
<evidence type="ECO:0000259" key="8">
    <source>
        <dbReference type="PROSITE" id="PS51352"/>
    </source>
</evidence>
<evidence type="ECO:0000256" key="4">
    <source>
        <dbReference type="ARBA" id="ARBA00022764"/>
    </source>
</evidence>
<dbReference type="Gene3D" id="3.10.450.70">
    <property type="entry name" value="Disulphide bond isomerase, DsbC/G, N-terminal"/>
    <property type="match status" value="1"/>
</dbReference>
<dbReference type="EMBL" id="AP019536">
    <property type="protein sequence ID" value="BBJ00546.1"/>
    <property type="molecule type" value="Genomic_DNA"/>
</dbReference>
<dbReference type="InterPro" id="IPR051470">
    <property type="entry name" value="Thiol:disulfide_interchange"/>
</dbReference>
<evidence type="ECO:0000256" key="6">
    <source>
        <dbReference type="ARBA" id="ARBA00023284"/>
    </source>
</evidence>
<dbReference type="GO" id="GO:0015036">
    <property type="term" value="F:disulfide oxidoreductase activity"/>
    <property type="evidence" value="ECO:0007669"/>
    <property type="project" value="UniProtKB-ARBA"/>
</dbReference>
<dbReference type="PROSITE" id="PS00194">
    <property type="entry name" value="THIOREDOXIN_1"/>
    <property type="match status" value="1"/>
</dbReference>